<reference evidence="8" key="1">
    <citation type="submission" date="2021-02" db="EMBL/GenBank/DDBJ databases">
        <authorList>
            <person name="Dougan E. K."/>
            <person name="Rhodes N."/>
            <person name="Thang M."/>
            <person name="Chan C."/>
        </authorList>
    </citation>
    <scope>NUCLEOTIDE SEQUENCE</scope>
</reference>
<dbReference type="PROSITE" id="PS50103">
    <property type="entry name" value="ZF_C3H1"/>
    <property type="match status" value="2"/>
</dbReference>
<evidence type="ECO:0000259" key="7">
    <source>
        <dbReference type="PROSITE" id="PS50103"/>
    </source>
</evidence>
<keyword evidence="9" id="KW-1185">Reference proteome</keyword>
<keyword evidence="3 5" id="KW-0863">Zinc-finger</keyword>
<evidence type="ECO:0000313" key="9">
    <source>
        <dbReference type="Proteomes" id="UP000649617"/>
    </source>
</evidence>
<name>A0A812S762_SYMPI</name>
<protein>
    <recommendedName>
        <fullName evidence="7">C3H1-type domain-containing protein</fullName>
    </recommendedName>
</protein>
<evidence type="ECO:0000256" key="3">
    <source>
        <dbReference type="ARBA" id="ARBA00022771"/>
    </source>
</evidence>
<keyword evidence="4 5" id="KW-0862">Zinc</keyword>
<dbReference type="PANTHER" id="PTHR12547:SF18">
    <property type="entry name" value="PROTEIN TIS11"/>
    <property type="match status" value="1"/>
</dbReference>
<evidence type="ECO:0000256" key="4">
    <source>
        <dbReference type="ARBA" id="ARBA00022833"/>
    </source>
</evidence>
<feature type="region of interest" description="Disordered" evidence="6">
    <location>
        <begin position="688"/>
        <end position="750"/>
    </location>
</feature>
<evidence type="ECO:0000256" key="2">
    <source>
        <dbReference type="ARBA" id="ARBA00022737"/>
    </source>
</evidence>
<dbReference type="Gene3D" id="4.10.1000.10">
    <property type="entry name" value="Zinc finger, CCCH-type"/>
    <property type="match status" value="1"/>
</dbReference>
<dbReference type="InterPro" id="IPR036855">
    <property type="entry name" value="Znf_CCCH_sf"/>
</dbReference>
<dbReference type="AlphaFoldDB" id="A0A812S762"/>
<evidence type="ECO:0000256" key="1">
    <source>
        <dbReference type="ARBA" id="ARBA00022723"/>
    </source>
</evidence>
<feature type="domain" description="C3H1-type" evidence="7">
    <location>
        <begin position="634"/>
        <end position="660"/>
    </location>
</feature>
<feature type="zinc finger region" description="C3H1-type" evidence="5">
    <location>
        <begin position="599"/>
        <end position="626"/>
    </location>
</feature>
<gene>
    <name evidence="8" type="ORF">SPIL2461_LOCUS11749</name>
</gene>
<dbReference type="SUPFAM" id="SSF90229">
    <property type="entry name" value="CCCH zinc finger"/>
    <property type="match status" value="1"/>
</dbReference>
<dbReference type="InterPro" id="IPR027417">
    <property type="entry name" value="P-loop_NTPase"/>
</dbReference>
<sequence length="750" mass="83699">MEHGMKTEEGEVTLYSLEHRKFMLVEGSAGQLKELPPDETERLSSDVVFLQHALRLEDGSSEVVQVDKDMHSLFVKFHKVAGTTWQLYLIRMIGEYYDCSSLCGDPDWVCEQKAGPNSPEAASCKGQSESWAAVPFCQDPLPRSCTAHPSTDVIREAVSGQTLAVTSSDLSDLRNLYSDEKRLELLARVSWARSWLPSTFLHKHVKLTTILREPTERLRSYYYYDNVYSSREGFGGFLAFCRDYVAGNWTLEQFERQKSFFRGAKSLAILRRSCCEYERYLGEESLEKSLVTLSTMFDLVGLQEKMDESLVTLGRLYGLTPPEVAKIGRSVPPDCNSNSDKLDWTEEELRPSSPRTFQIPLFLHAYAGELSAFVMAMACREGDTDFEAAKALESAWALFAEGAAGSSIPVKPARSRNKIVYQARSDDELEPDENLEIMEITCVTQVSESSASFARSDLQEEDIEPMSVTTLVISQIPEYVDADVFRTQLDRWGFHGSYDFLYMPPESACWSGKCAFVNFVDQGAASSCSSYFQQCPAAGAAEPYYIQGLENIVAHFSQLAGASNMVPAMASLPAPPWALAQVTEDRRPCKASPQIRGQFHKTKMCSFHLESRCTVGRACPYAHSKEELNSPPDLSKTKLCVDFMRKKCHDASCRFAHGFAELRATSSIYKTNLCEKWSAGSCKEELRTGMQPNADDAPPDGKLAADDAPLEGSPAENNDIDMRDHETVQQRPAASEAGPVRRWGRAKLQS</sequence>
<dbReference type="SUPFAM" id="SSF52540">
    <property type="entry name" value="P-loop containing nucleoside triphosphate hydrolases"/>
    <property type="match status" value="1"/>
</dbReference>
<evidence type="ECO:0000256" key="5">
    <source>
        <dbReference type="PROSITE-ProRule" id="PRU00723"/>
    </source>
</evidence>
<organism evidence="8 9">
    <name type="scientific">Symbiodinium pilosum</name>
    <name type="common">Dinoflagellate</name>
    <dbReference type="NCBI Taxonomy" id="2952"/>
    <lineage>
        <taxon>Eukaryota</taxon>
        <taxon>Sar</taxon>
        <taxon>Alveolata</taxon>
        <taxon>Dinophyceae</taxon>
        <taxon>Suessiales</taxon>
        <taxon>Symbiodiniaceae</taxon>
        <taxon>Symbiodinium</taxon>
    </lineage>
</organism>
<dbReference type="InterPro" id="IPR000571">
    <property type="entry name" value="Znf_CCCH"/>
</dbReference>
<dbReference type="InterPro" id="IPR045877">
    <property type="entry name" value="ZFP36-like"/>
</dbReference>
<proteinExistence type="predicted"/>
<evidence type="ECO:0000313" key="8">
    <source>
        <dbReference type="EMBL" id="CAE7466990.1"/>
    </source>
</evidence>
<comment type="caution">
    <text evidence="8">The sequence shown here is derived from an EMBL/GenBank/DDBJ whole genome shotgun (WGS) entry which is preliminary data.</text>
</comment>
<accession>A0A812S762</accession>
<dbReference type="EMBL" id="CAJNIZ010023180">
    <property type="protein sequence ID" value="CAE7466990.1"/>
    <property type="molecule type" value="Genomic_DNA"/>
</dbReference>
<feature type="domain" description="C3H1-type" evidence="7">
    <location>
        <begin position="599"/>
        <end position="626"/>
    </location>
</feature>
<dbReference type="GO" id="GO:0003729">
    <property type="term" value="F:mRNA binding"/>
    <property type="evidence" value="ECO:0007669"/>
    <property type="project" value="InterPro"/>
</dbReference>
<keyword evidence="2" id="KW-0677">Repeat</keyword>
<evidence type="ECO:0000256" key="6">
    <source>
        <dbReference type="SAM" id="MobiDB-lite"/>
    </source>
</evidence>
<dbReference type="Gene3D" id="3.40.50.300">
    <property type="entry name" value="P-loop containing nucleotide triphosphate hydrolases"/>
    <property type="match status" value="1"/>
</dbReference>
<keyword evidence="1 5" id="KW-0479">Metal-binding</keyword>
<dbReference type="Gene3D" id="3.30.1370.210">
    <property type="match status" value="1"/>
</dbReference>
<dbReference type="GO" id="GO:0008270">
    <property type="term" value="F:zinc ion binding"/>
    <property type="evidence" value="ECO:0007669"/>
    <property type="project" value="UniProtKB-KW"/>
</dbReference>
<dbReference type="PANTHER" id="PTHR12547">
    <property type="entry name" value="CCCH ZINC FINGER/TIS11-RELATED"/>
    <property type="match status" value="1"/>
</dbReference>
<feature type="zinc finger region" description="C3H1-type" evidence="5">
    <location>
        <begin position="634"/>
        <end position="660"/>
    </location>
</feature>
<dbReference type="OrthoDB" id="20534at2759"/>
<dbReference type="Proteomes" id="UP000649617">
    <property type="component" value="Unassembled WGS sequence"/>
</dbReference>
<dbReference type="SMART" id="SM00356">
    <property type="entry name" value="ZnF_C3H1"/>
    <property type="match status" value="2"/>
</dbReference>